<evidence type="ECO:0008006" key="3">
    <source>
        <dbReference type="Google" id="ProtNLM"/>
    </source>
</evidence>
<dbReference type="Proteomes" id="UP001499884">
    <property type="component" value="Unassembled WGS sequence"/>
</dbReference>
<gene>
    <name evidence="1" type="ORF">GCM10023082_05250</name>
</gene>
<sequence>MTTLNDYELMHPSLAAFAGVARSRLDNLSPAERRVQAAEAASDVLLRASKLDLTHMTTDELVLTVLEMRRALAGLLTVTVPAATPPPGSDQGGLTDDDLVASLFDVISDVAPLEADVAVHLGRPLPNPLIDTLVRAINAPGLRDAGGYVEARGHCGTSTVHITATPAAAGAR</sequence>
<reference evidence="2" key="1">
    <citation type="journal article" date="2019" name="Int. J. Syst. Evol. Microbiol.">
        <title>The Global Catalogue of Microorganisms (GCM) 10K type strain sequencing project: providing services to taxonomists for standard genome sequencing and annotation.</title>
        <authorList>
            <consortium name="The Broad Institute Genomics Platform"/>
            <consortium name="The Broad Institute Genome Sequencing Center for Infectious Disease"/>
            <person name="Wu L."/>
            <person name="Ma J."/>
        </authorList>
    </citation>
    <scope>NUCLEOTIDE SEQUENCE [LARGE SCALE GENOMIC DNA]</scope>
    <source>
        <strain evidence="2">JCM 30846</strain>
    </source>
</reference>
<accession>A0ABP7DV09</accession>
<organism evidence="1 2">
    <name type="scientific">Streptomyces tremellae</name>
    <dbReference type="NCBI Taxonomy" id="1124239"/>
    <lineage>
        <taxon>Bacteria</taxon>
        <taxon>Bacillati</taxon>
        <taxon>Actinomycetota</taxon>
        <taxon>Actinomycetes</taxon>
        <taxon>Kitasatosporales</taxon>
        <taxon>Streptomycetaceae</taxon>
        <taxon>Streptomyces</taxon>
    </lineage>
</organism>
<dbReference type="EMBL" id="BAABEP010000002">
    <property type="protein sequence ID" value="GAA3710291.1"/>
    <property type="molecule type" value="Genomic_DNA"/>
</dbReference>
<protein>
    <recommendedName>
        <fullName evidence="3">Histidine kinase</fullName>
    </recommendedName>
</protein>
<proteinExistence type="predicted"/>
<name>A0ABP7DV09_9ACTN</name>
<dbReference type="RefSeq" id="WP_345640498.1">
    <property type="nucleotide sequence ID" value="NZ_BAABEP010000002.1"/>
</dbReference>
<keyword evidence="2" id="KW-1185">Reference proteome</keyword>
<evidence type="ECO:0000313" key="1">
    <source>
        <dbReference type="EMBL" id="GAA3710291.1"/>
    </source>
</evidence>
<comment type="caution">
    <text evidence="1">The sequence shown here is derived from an EMBL/GenBank/DDBJ whole genome shotgun (WGS) entry which is preliminary data.</text>
</comment>
<evidence type="ECO:0000313" key="2">
    <source>
        <dbReference type="Proteomes" id="UP001499884"/>
    </source>
</evidence>